<sequence>MKVLSNLTLTVLFFLFFACKSATKKEKISTTKPSTKTANVMVLDTSFVIEKISAKPKKVWLYLPPDYEASTKNYPVINMHDGQNLFDDATSFIGEWGVDELLNKLYKKTKKGFIVVAPENGGELRTEEYTPWTHEKHGGGKGDAYIQFIKNDLKPFIDKNYRTKSGPQHTALIGSSLGGLISYYGGLKYPETFGKLGVLSPSFWFSKEVIPFTETYAKNNTLKMYFLLGEKEGMTKEFNATINLLISSGFPKENVTSKIVPNGEHNETFWKSEFLEVIKFLYDI</sequence>
<dbReference type="InterPro" id="IPR000801">
    <property type="entry name" value="Esterase-like"/>
</dbReference>
<dbReference type="AlphaFoldDB" id="A0A4V2SMM8"/>
<evidence type="ECO:0000313" key="3">
    <source>
        <dbReference type="Proteomes" id="UP000294564"/>
    </source>
</evidence>
<feature type="chain" id="PRO_5020656121" evidence="1">
    <location>
        <begin position="25"/>
        <end position="284"/>
    </location>
</feature>
<gene>
    <name evidence="2" type="ORF">EV195_10165</name>
</gene>
<keyword evidence="2" id="KW-0378">Hydrolase</keyword>
<dbReference type="GO" id="GO:0016787">
    <property type="term" value="F:hydrolase activity"/>
    <property type="evidence" value="ECO:0007669"/>
    <property type="project" value="UniProtKB-KW"/>
</dbReference>
<dbReference type="Pfam" id="PF00756">
    <property type="entry name" value="Esterase"/>
    <property type="match status" value="1"/>
</dbReference>
<dbReference type="EMBL" id="SLXM01000001">
    <property type="protein sequence ID" value="TCP27906.1"/>
    <property type="molecule type" value="Genomic_DNA"/>
</dbReference>
<dbReference type="PANTHER" id="PTHR48098:SF6">
    <property type="entry name" value="FERRI-BACILLIBACTIN ESTERASE BESA"/>
    <property type="match status" value="1"/>
</dbReference>
<name>A0A4V2SMM8_9FLAO</name>
<dbReference type="InterPro" id="IPR029058">
    <property type="entry name" value="AB_hydrolase_fold"/>
</dbReference>
<dbReference type="OrthoDB" id="9784036at2"/>
<dbReference type="Proteomes" id="UP000294564">
    <property type="component" value="Unassembled WGS sequence"/>
</dbReference>
<dbReference type="PROSITE" id="PS51257">
    <property type="entry name" value="PROKAR_LIPOPROTEIN"/>
    <property type="match status" value="1"/>
</dbReference>
<dbReference type="RefSeq" id="WP_132791269.1">
    <property type="nucleotide sequence ID" value="NZ_SLXM01000001.1"/>
</dbReference>
<protein>
    <submittedName>
        <fullName evidence="2">Putative alpha/beta superfamily hydrolase</fullName>
    </submittedName>
</protein>
<dbReference type="PANTHER" id="PTHR48098">
    <property type="entry name" value="ENTEROCHELIN ESTERASE-RELATED"/>
    <property type="match status" value="1"/>
</dbReference>
<comment type="caution">
    <text evidence="2">The sequence shown here is derived from an EMBL/GenBank/DDBJ whole genome shotgun (WGS) entry which is preliminary data.</text>
</comment>
<evidence type="ECO:0000256" key="1">
    <source>
        <dbReference type="SAM" id="SignalP"/>
    </source>
</evidence>
<proteinExistence type="predicted"/>
<accession>A0A4V2SMM8</accession>
<dbReference type="SUPFAM" id="SSF53474">
    <property type="entry name" value="alpha/beta-Hydrolases"/>
    <property type="match status" value="1"/>
</dbReference>
<dbReference type="Gene3D" id="3.40.50.1820">
    <property type="entry name" value="alpha/beta hydrolase"/>
    <property type="match status" value="1"/>
</dbReference>
<organism evidence="2 3">
    <name type="scientific">Tenacibaculum skagerrakense</name>
    <dbReference type="NCBI Taxonomy" id="186571"/>
    <lineage>
        <taxon>Bacteria</taxon>
        <taxon>Pseudomonadati</taxon>
        <taxon>Bacteroidota</taxon>
        <taxon>Flavobacteriia</taxon>
        <taxon>Flavobacteriales</taxon>
        <taxon>Flavobacteriaceae</taxon>
        <taxon>Tenacibaculum</taxon>
    </lineage>
</organism>
<reference evidence="2 3" key="1">
    <citation type="submission" date="2019-03" db="EMBL/GenBank/DDBJ databases">
        <title>Genomic Encyclopedia of Type Strains, Phase IV (KMG-IV): sequencing the most valuable type-strain genomes for metagenomic binning, comparative biology and taxonomic classification.</title>
        <authorList>
            <person name="Goeker M."/>
        </authorList>
    </citation>
    <scope>NUCLEOTIDE SEQUENCE [LARGE SCALE GENOMIC DNA]</scope>
    <source>
        <strain evidence="2 3">DSM 14836</strain>
    </source>
</reference>
<keyword evidence="3" id="KW-1185">Reference proteome</keyword>
<feature type="signal peptide" evidence="1">
    <location>
        <begin position="1"/>
        <end position="24"/>
    </location>
</feature>
<evidence type="ECO:0000313" key="2">
    <source>
        <dbReference type="EMBL" id="TCP27906.1"/>
    </source>
</evidence>
<dbReference type="InterPro" id="IPR050583">
    <property type="entry name" value="Mycobacterial_A85_antigen"/>
</dbReference>
<keyword evidence="1" id="KW-0732">Signal</keyword>